<dbReference type="GO" id="GO:0035091">
    <property type="term" value="F:phosphatidylinositol binding"/>
    <property type="evidence" value="ECO:0007669"/>
    <property type="project" value="InterPro"/>
</dbReference>
<dbReference type="GeneID" id="73471599"/>
<feature type="region of interest" description="Disordered" evidence="1">
    <location>
        <begin position="361"/>
        <end position="456"/>
    </location>
</feature>
<evidence type="ECO:0000313" key="4">
    <source>
        <dbReference type="Proteomes" id="UP000694255"/>
    </source>
</evidence>
<sequence length="456" mass="51280">MPIFGEHRCTSITIKINQLAEPNRNDEVDDSIELYLSDLLDLIQIQPSGGASEAARAIRKKIKYGESINEQMRALKILELLILNSGPKIGPVIARDDKLLDVLKGVITGNGKTGSGVPYDPKVQKVVRQMALGWKGELADMEGYKYMQSLYKWVPRNKGHRRDQSRGDYSEHNDSEQNDENQPHAFDDSYQENLRSPERSSPRSPPPPRPRTPTRSRLNKNPSSGTSDDKSKKKKKKKKSGTKYADEEFEIPQINYKVEAPKIRELIASCYTHSTTLSNQLLQLPSGTSPLDDDKILSEFQKCKKIRRKVLNYLQFVGAGQASAKSSEVAALDEEFLGSLISANEQLVEVFQKFNFKAGYTQANPAPNYDEESDSGESYYTESDEEEEEEEEEEIEQRLNDVRIGKKSPPPPRPHKPMALNQAFTKNSAKNSDTQSIEGDPFGDTNALAGNRSFYD</sequence>
<dbReference type="AlphaFoldDB" id="A0A8J5QIA3"/>
<dbReference type="GO" id="GO:0030479">
    <property type="term" value="C:actin cortical patch"/>
    <property type="evidence" value="ECO:0007669"/>
    <property type="project" value="TreeGrafter"/>
</dbReference>
<dbReference type="SMART" id="SM00288">
    <property type="entry name" value="VHS"/>
    <property type="match status" value="1"/>
</dbReference>
<reference evidence="3 4" key="1">
    <citation type="journal article" date="2021" name="DNA Res.">
        <title>Genome analysis of Candida subhashii reveals its hybrid nature and dual mitochondrial genome conformations.</title>
        <authorList>
            <person name="Mixao V."/>
            <person name="Hegedusova E."/>
            <person name="Saus E."/>
            <person name="Pryszcz L.P."/>
            <person name="Cillingova A."/>
            <person name="Nosek J."/>
            <person name="Gabaldon T."/>
        </authorList>
    </citation>
    <scope>NUCLEOTIDE SEQUENCE [LARGE SCALE GENOMIC DNA]</scope>
    <source>
        <strain evidence="3 4">CBS 10753</strain>
    </source>
</reference>
<feature type="region of interest" description="Disordered" evidence="1">
    <location>
        <begin position="158"/>
        <end position="244"/>
    </location>
</feature>
<dbReference type="Pfam" id="PF00790">
    <property type="entry name" value="VHS"/>
    <property type="match status" value="1"/>
</dbReference>
<feature type="compositionally biased region" description="Polar residues" evidence="1">
    <location>
        <begin position="422"/>
        <end position="437"/>
    </location>
</feature>
<dbReference type="InterPro" id="IPR002014">
    <property type="entry name" value="VHS_dom"/>
</dbReference>
<feature type="compositionally biased region" description="Basic and acidic residues" evidence="1">
    <location>
        <begin position="162"/>
        <end position="187"/>
    </location>
</feature>
<evidence type="ECO:0000259" key="2">
    <source>
        <dbReference type="PROSITE" id="PS50179"/>
    </source>
</evidence>
<dbReference type="PANTHER" id="PTHR47789:SF1">
    <property type="entry name" value="LAS SEVENTEEN-BINDING PROTEIN 5"/>
    <property type="match status" value="1"/>
</dbReference>
<dbReference type="CDD" id="cd14232">
    <property type="entry name" value="GAT_LSB5"/>
    <property type="match status" value="1"/>
</dbReference>
<dbReference type="CDD" id="cd16980">
    <property type="entry name" value="VHS_Lsb5"/>
    <property type="match status" value="1"/>
</dbReference>
<evidence type="ECO:0000256" key="1">
    <source>
        <dbReference type="SAM" id="MobiDB-lite"/>
    </source>
</evidence>
<proteinExistence type="predicted"/>
<dbReference type="OrthoDB" id="10068368at2759"/>
<organism evidence="3 4">
    <name type="scientific">[Candida] subhashii</name>
    <dbReference type="NCBI Taxonomy" id="561895"/>
    <lineage>
        <taxon>Eukaryota</taxon>
        <taxon>Fungi</taxon>
        <taxon>Dikarya</taxon>
        <taxon>Ascomycota</taxon>
        <taxon>Saccharomycotina</taxon>
        <taxon>Pichiomycetes</taxon>
        <taxon>Debaryomycetaceae</taxon>
        <taxon>Spathaspora</taxon>
    </lineage>
</organism>
<dbReference type="GO" id="GO:0007015">
    <property type="term" value="P:actin filament organization"/>
    <property type="evidence" value="ECO:0007669"/>
    <property type="project" value="InterPro"/>
</dbReference>
<feature type="domain" description="VHS" evidence="2">
    <location>
        <begin position="20"/>
        <end position="152"/>
    </location>
</feature>
<dbReference type="PANTHER" id="PTHR47789">
    <property type="entry name" value="LAS SEVENTEEN-BINDING PROTEIN 5"/>
    <property type="match status" value="1"/>
</dbReference>
<comment type="caution">
    <text evidence="3">The sequence shown here is derived from an EMBL/GenBank/DDBJ whole genome shotgun (WGS) entry which is preliminary data.</text>
</comment>
<keyword evidence="4" id="KW-1185">Reference proteome</keyword>
<feature type="compositionally biased region" description="Acidic residues" evidence="1">
    <location>
        <begin position="382"/>
        <end position="395"/>
    </location>
</feature>
<gene>
    <name evidence="3" type="ORF">J8A68_004799</name>
</gene>
<name>A0A8J5QIA3_9ASCO</name>
<dbReference type="GO" id="GO:0043130">
    <property type="term" value="F:ubiquitin binding"/>
    <property type="evidence" value="ECO:0007669"/>
    <property type="project" value="InterPro"/>
</dbReference>
<accession>A0A8J5QIA3</accession>
<protein>
    <recommendedName>
        <fullName evidence="2">VHS domain-containing protein</fullName>
    </recommendedName>
</protein>
<dbReference type="Proteomes" id="UP000694255">
    <property type="component" value="Unassembled WGS sequence"/>
</dbReference>
<dbReference type="EMBL" id="JAGSYN010000215">
    <property type="protein sequence ID" value="KAG7661646.1"/>
    <property type="molecule type" value="Genomic_DNA"/>
</dbReference>
<evidence type="ECO:0000313" key="3">
    <source>
        <dbReference type="EMBL" id="KAG7661646.1"/>
    </source>
</evidence>
<feature type="compositionally biased region" description="Basic residues" evidence="1">
    <location>
        <begin position="232"/>
        <end position="241"/>
    </location>
</feature>
<dbReference type="RefSeq" id="XP_049261879.1">
    <property type="nucleotide sequence ID" value="XM_049408797.1"/>
</dbReference>
<dbReference type="GO" id="GO:0006897">
    <property type="term" value="P:endocytosis"/>
    <property type="evidence" value="ECO:0007669"/>
    <property type="project" value="InterPro"/>
</dbReference>
<dbReference type="GO" id="GO:0051666">
    <property type="term" value="P:actin cortical patch localization"/>
    <property type="evidence" value="ECO:0007669"/>
    <property type="project" value="TreeGrafter"/>
</dbReference>
<dbReference type="PROSITE" id="PS50179">
    <property type="entry name" value="VHS"/>
    <property type="match status" value="1"/>
</dbReference>
<dbReference type="InterPro" id="IPR045007">
    <property type="entry name" value="LSB5"/>
</dbReference>
<dbReference type="InterPro" id="IPR044103">
    <property type="entry name" value="GAT_LSB5"/>
</dbReference>